<reference evidence="2" key="1">
    <citation type="journal article" date="2021" name="ISME J.">
        <title>Fine-scale metabolic discontinuity in a stratified prokaryote microbiome of a Red Sea deep halocline.</title>
        <authorList>
            <person name="Michoud G."/>
            <person name="Ngugi D.K."/>
            <person name="Barozzi A."/>
            <person name="Merlino G."/>
            <person name="Calleja M.L."/>
            <person name="Delgado-Huertas A."/>
            <person name="Moran X.A.G."/>
            <person name="Daffonchio D."/>
        </authorList>
    </citation>
    <scope>NUCLEOTIDE SEQUENCE</scope>
    <source>
        <strain evidence="2">SuakinDeep_MAG55_1</strain>
    </source>
</reference>
<dbReference type="Pfam" id="PF10069">
    <property type="entry name" value="DICT"/>
    <property type="match status" value="1"/>
</dbReference>
<protein>
    <recommendedName>
        <fullName evidence="1">DICT domain-containing protein</fullName>
    </recommendedName>
</protein>
<gene>
    <name evidence="2" type="ORF">MAG551_00466</name>
</gene>
<feature type="domain" description="DICT" evidence="1">
    <location>
        <begin position="41"/>
        <end position="144"/>
    </location>
</feature>
<accession>A0A941W150</accession>
<comment type="caution">
    <text evidence="2">The sequence shown here is derived from an EMBL/GenBank/DDBJ whole genome shotgun (WGS) entry which is preliminary data.</text>
</comment>
<evidence type="ECO:0000259" key="1">
    <source>
        <dbReference type="Pfam" id="PF10069"/>
    </source>
</evidence>
<dbReference type="AlphaFoldDB" id="A0A941W150"/>
<organism evidence="2 3">
    <name type="scientific">Candidatus Scalindua arabica</name>
    <dbReference type="NCBI Taxonomy" id="1127984"/>
    <lineage>
        <taxon>Bacteria</taxon>
        <taxon>Pseudomonadati</taxon>
        <taxon>Planctomycetota</taxon>
        <taxon>Candidatus Brocadiia</taxon>
        <taxon>Candidatus Brocadiales</taxon>
        <taxon>Candidatus Scalinduaceae</taxon>
        <taxon>Candidatus Scalindua</taxon>
    </lineage>
</organism>
<evidence type="ECO:0000313" key="3">
    <source>
        <dbReference type="Proteomes" id="UP000722750"/>
    </source>
</evidence>
<name>A0A941W150_9BACT</name>
<proteinExistence type="predicted"/>
<dbReference type="EMBL" id="JAANXD010000025">
    <property type="protein sequence ID" value="MBS1257422.1"/>
    <property type="molecule type" value="Genomic_DNA"/>
</dbReference>
<evidence type="ECO:0000313" key="2">
    <source>
        <dbReference type="EMBL" id="MBS1257422.1"/>
    </source>
</evidence>
<sequence>MLDKNNIFHDLIVEVRALTESHDPSLLFEDLHTDSLDGEYHFTTSKKTLFMMSRVIEDSLKIHKKRCTLYSGFQELSRFKEHSERYAKLAGYADQIFIMGIADSPIEKVADNVHILTKNADIIRGNWISIIKDHNIHITLIAQEIPSQKHHERYIGFYTNSKSLTEKAVNILDENNILSDTTISGKQTYFNI</sequence>
<dbReference type="InterPro" id="IPR019278">
    <property type="entry name" value="DICT_dom"/>
</dbReference>
<dbReference type="Proteomes" id="UP000722750">
    <property type="component" value="Unassembled WGS sequence"/>
</dbReference>